<comment type="similarity">
    <text evidence="2">Belongs to the EamA transporter family.</text>
</comment>
<keyword evidence="5 6" id="KW-0472">Membrane</keyword>
<dbReference type="InterPro" id="IPR037185">
    <property type="entry name" value="EmrE-like"/>
</dbReference>
<dbReference type="Pfam" id="PF00892">
    <property type="entry name" value="EamA"/>
    <property type="match status" value="2"/>
</dbReference>
<feature type="transmembrane region" description="Helical" evidence="6">
    <location>
        <begin position="126"/>
        <end position="144"/>
    </location>
</feature>
<feature type="transmembrane region" description="Helical" evidence="6">
    <location>
        <begin position="12"/>
        <end position="31"/>
    </location>
</feature>
<keyword evidence="3 6" id="KW-0812">Transmembrane</keyword>
<dbReference type="RefSeq" id="WP_201782443.1">
    <property type="nucleotide sequence ID" value="NZ_LAQT01000010.1"/>
</dbReference>
<sequence length="296" mass="31321">MSDTRPAVNPTVLLLCLAIVYVVWGSTYLGIRIGLEGIPPLLLSAVRNLSAGAILLAWLRWRGAPWPTLRQWRNGVIIGFMMMSVGNGFVCVAEQSVPSGIAALVVASGPIFAILFGWLFGTRPRVIEWIGVGLGFTGVALLNLDLRAAANPVGVIIVVIAAASWSFATILQRRLDMPVGTSAAVQMLGGGLCLIPMAAFHGEHWPAQIPTQSWLALLYLIVFGSIITYSAFVYVITHSRPALATSYAYVNPVVAVGLGAVFAGEQVSLPLVLGMLVILAGVALIVLGQRKPAGNK</sequence>
<comment type="subcellular location">
    <subcellularLocation>
        <location evidence="1">Membrane</location>
        <topology evidence="1">Multi-pass membrane protein</topology>
    </subcellularLocation>
</comment>
<organism evidence="8 9">
    <name type="scientific">Amantichitinum ursilacus</name>
    <dbReference type="NCBI Taxonomy" id="857265"/>
    <lineage>
        <taxon>Bacteria</taxon>
        <taxon>Pseudomonadati</taxon>
        <taxon>Pseudomonadota</taxon>
        <taxon>Betaproteobacteria</taxon>
        <taxon>Neisseriales</taxon>
        <taxon>Chitinibacteraceae</taxon>
        <taxon>Amantichitinum</taxon>
    </lineage>
</organism>
<dbReference type="Gene3D" id="1.10.3730.20">
    <property type="match status" value="1"/>
</dbReference>
<feature type="transmembrane region" description="Helical" evidence="6">
    <location>
        <begin position="214"/>
        <end position="236"/>
    </location>
</feature>
<dbReference type="SUPFAM" id="SSF103481">
    <property type="entry name" value="Multidrug resistance efflux transporter EmrE"/>
    <property type="match status" value="2"/>
</dbReference>
<evidence type="ECO:0000256" key="1">
    <source>
        <dbReference type="ARBA" id="ARBA00004141"/>
    </source>
</evidence>
<keyword evidence="9" id="KW-1185">Reference proteome</keyword>
<dbReference type="Proteomes" id="UP000037939">
    <property type="component" value="Unassembled WGS sequence"/>
</dbReference>
<feature type="transmembrane region" description="Helical" evidence="6">
    <location>
        <begin position="269"/>
        <end position="287"/>
    </location>
</feature>
<feature type="transmembrane region" description="Helical" evidence="6">
    <location>
        <begin position="150"/>
        <end position="171"/>
    </location>
</feature>
<comment type="caution">
    <text evidence="8">The sequence shown here is derived from an EMBL/GenBank/DDBJ whole genome shotgun (WGS) entry which is preliminary data.</text>
</comment>
<reference evidence="8 9" key="1">
    <citation type="submission" date="2015-07" db="EMBL/GenBank/DDBJ databases">
        <title>Draft genome sequence of the Amantichitinum ursilacus IGB-41, a new chitin-degrading bacterium.</title>
        <authorList>
            <person name="Kirstahler P."/>
            <person name="Guenther M."/>
            <person name="Grumaz C."/>
            <person name="Rupp S."/>
            <person name="Zibek S."/>
            <person name="Sohn K."/>
        </authorList>
    </citation>
    <scope>NUCLEOTIDE SEQUENCE [LARGE SCALE GENOMIC DNA]</scope>
    <source>
        <strain evidence="8 9">IGB-41</strain>
    </source>
</reference>
<dbReference type="AlphaFoldDB" id="A0A0N0XI15"/>
<feature type="transmembrane region" description="Helical" evidence="6">
    <location>
        <begin position="71"/>
        <end position="90"/>
    </location>
</feature>
<evidence type="ECO:0000256" key="5">
    <source>
        <dbReference type="ARBA" id="ARBA00023136"/>
    </source>
</evidence>
<keyword evidence="4 6" id="KW-1133">Transmembrane helix</keyword>
<dbReference type="PATRIC" id="fig|857265.3.peg.2938"/>
<dbReference type="InterPro" id="IPR000620">
    <property type="entry name" value="EamA_dom"/>
</dbReference>
<dbReference type="GO" id="GO:0016020">
    <property type="term" value="C:membrane"/>
    <property type="evidence" value="ECO:0007669"/>
    <property type="project" value="UniProtKB-SubCell"/>
</dbReference>
<evidence type="ECO:0000256" key="2">
    <source>
        <dbReference type="ARBA" id="ARBA00007362"/>
    </source>
</evidence>
<feature type="transmembrane region" description="Helical" evidence="6">
    <location>
        <begin position="243"/>
        <end position="263"/>
    </location>
</feature>
<dbReference type="EMBL" id="LAQT01000010">
    <property type="protein sequence ID" value="KPC52233.1"/>
    <property type="molecule type" value="Genomic_DNA"/>
</dbReference>
<dbReference type="PANTHER" id="PTHR32322">
    <property type="entry name" value="INNER MEMBRANE TRANSPORTER"/>
    <property type="match status" value="1"/>
</dbReference>
<dbReference type="InterPro" id="IPR050638">
    <property type="entry name" value="AA-Vitamin_Transporters"/>
</dbReference>
<accession>A0A0N0XI15</accession>
<evidence type="ECO:0000313" key="9">
    <source>
        <dbReference type="Proteomes" id="UP000037939"/>
    </source>
</evidence>
<dbReference type="STRING" id="857265.WG78_14275"/>
<feature type="transmembrane region" description="Helical" evidence="6">
    <location>
        <begin position="183"/>
        <end position="202"/>
    </location>
</feature>
<gene>
    <name evidence="8" type="primary">yedA</name>
    <name evidence="8" type="ORF">WG78_14275</name>
</gene>
<evidence type="ECO:0000256" key="4">
    <source>
        <dbReference type="ARBA" id="ARBA00022989"/>
    </source>
</evidence>
<evidence type="ECO:0000256" key="6">
    <source>
        <dbReference type="SAM" id="Phobius"/>
    </source>
</evidence>
<evidence type="ECO:0000313" key="8">
    <source>
        <dbReference type="EMBL" id="KPC52233.1"/>
    </source>
</evidence>
<evidence type="ECO:0000259" key="7">
    <source>
        <dbReference type="Pfam" id="PF00892"/>
    </source>
</evidence>
<feature type="transmembrane region" description="Helical" evidence="6">
    <location>
        <begin position="37"/>
        <end position="59"/>
    </location>
</feature>
<feature type="transmembrane region" description="Helical" evidence="6">
    <location>
        <begin position="96"/>
        <end position="119"/>
    </location>
</feature>
<feature type="domain" description="EamA" evidence="7">
    <location>
        <begin position="154"/>
        <end position="286"/>
    </location>
</feature>
<dbReference type="PANTHER" id="PTHR32322:SF2">
    <property type="entry name" value="EAMA DOMAIN-CONTAINING PROTEIN"/>
    <property type="match status" value="1"/>
</dbReference>
<evidence type="ECO:0000256" key="3">
    <source>
        <dbReference type="ARBA" id="ARBA00022692"/>
    </source>
</evidence>
<protein>
    <submittedName>
        <fullName evidence="8">Putative inner membrane transporter YedA</fullName>
    </submittedName>
</protein>
<dbReference type="NCBIfam" id="NF008432">
    <property type="entry name" value="PRK11272.1"/>
    <property type="match status" value="1"/>
</dbReference>
<name>A0A0N0XI15_9NEIS</name>
<feature type="domain" description="EamA" evidence="7">
    <location>
        <begin position="15"/>
        <end position="143"/>
    </location>
</feature>
<proteinExistence type="inferred from homology"/>